<evidence type="ECO:0000256" key="1">
    <source>
        <dbReference type="SAM" id="MobiDB-lite"/>
    </source>
</evidence>
<gene>
    <name evidence="2" type="ORF">DR950_36105</name>
</gene>
<sequence>MTVTTKARAAKAVAATGKRPSIAQDEALEQETHFDFRGTEYTIPAPLDMPVEVMELAGSDDTVGMLKAILGEDQWSGFLSDKPKMRDLLEFAEVLSEAAGFGEPGN</sequence>
<accession>A0A373A4E5</accession>
<keyword evidence="3" id="KW-1185">Reference proteome</keyword>
<dbReference type="AlphaFoldDB" id="A0A373A4E5"/>
<dbReference type="EMBL" id="QVIG01000001">
    <property type="protein sequence ID" value="RGD62460.1"/>
    <property type="molecule type" value="Genomic_DNA"/>
</dbReference>
<organism evidence="2 3">
    <name type="scientific">Kitasatospora xanthocidica</name>
    <dbReference type="NCBI Taxonomy" id="83382"/>
    <lineage>
        <taxon>Bacteria</taxon>
        <taxon>Bacillati</taxon>
        <taxon>Actinomycetota</taxon>
        <taxon>Actinomycetes</taxon>
        <taxon>Kitasatosporales</taxon>
        <taxon>Streptomycetaceae</taxon>
        <taxon>Kitasatospora</taxon>
    </lineage>
</organism>
<feature type="compositionally biased region" description="Low complexity" evidence="1">
    <location>
        <begin position="1"/>
        <end position="16"/>
    </location>
</feature>
<reference evidence="2 3" key="1">
    <citation type="submission" date="2018-08" db="EMBL/GenBank/DDBJ databases">
        <title>Diversity &amp; Physiological Properties of Lignin-Decomposing Actinobacteria from Soil.</title>
        <authorList>
            <person name="Roh S.G."/>
            <person name="Kim S.B."/>
        </authorList>
    </citation>
    <scope>NUCLEOTIDE SEQUENCE [LARGE SCALE GENOMIC DNA]</scope>
    <source>
        <strain evidence="2 3">MMS17-GH009</strain>
    </source>
</reference>
<evidence type="ECO:0000313" key="2">
    <source>
        <dbReference type="EMBL" id="RGD62460.1"/>
    </source>
</evidence>
<comment type="caution">
    <text evidence="2">The sequence shown here is derived from an EMBL/GenBank/DDBJ whole genome shotgun (WGS) entry which is preliminary data.</text>
</comment>
<dbReference type="Proteomes" id="UP000263377">
    <property type="component" value="Unassembled WGS sequence"/>
</dbReference>
<evidence type="ECO:0008006" key="4">
    <source>
        <dbReference type="Google" id="ProtNLM"/>
    </source>
</evidence>
<dbReference type="RefSeq" id="WP_117490928.1">
    <property type="nucleotide sequence ID" value="NZ_QVIG01000001.1"/>
</dbReference>
<feature type="region of interest" description="Disordered" evidence="1">
    <location>
        <begin position="1"/>
        <end position="28"/>
    </location>
</feature>
<name>A0A373A4E5_9ACTN</name>
<protein>
    <recommendedName>
        <fullName evidence="4">Phage tail assembly protein</fullName>
    </recommendedName>
</protein>
<evidence type="ECO:0000313" key="3">
    <source>
        <dbReference type="Proteomes" id="UP000263377"/>
    </source>
</evidence>
<proteinExistence type="predicted"/>